<dbReference type="Pfam" id="PF00867">
    <property type="entry name" value="XPG_I"/>
    <property type="match status" value="1"/>
</dbReference>
<dbReference type="InterPro" id="IPR006084">
    <property type="entry name" value="XPG/Rad2"/>
</dbReference>
<dbReference type="GO" id="GO:0017108">
    <property type="term" value="F:5'-flap endonuclease activity"/>
    <property type="evidence" value="ECO:0007669"/>
    <property type="project" value="TreeGrafter"/>
</dbReference>
<dbReference type="AlphaFoldDB" id="A0AAD7TGU7"/>
<feature type="domain" description="XPG N-terminal" evidence="4">
    <location>
        <begin position="1"/>
        <end position="110"/>
    </location>
</feature>
<evidence type="ECO:0000313" key="5">
    <source>
        <dbReference type="EMBL" id="KAJ8453999.1"/>
    </source>
</evidence>
<comment type="caution">
    <text evidence="5">The sequence shown here is derived from an EMBL/GenBank/DDBJ whole genome shotgun (WGS) entry which is preliminary data.</text>
</comment>
<dbReference type="PANTHER" id="PTHR11081">
    <property type="entry name" value="FLAP ENDONUCLEASE FAMILY MEMBER"/>
    <property type="match status" value="1"/>
</dbReference>
<dbReference type="InterPro" id="IPR006086">
    <property type="entry name" value="XPG-I_dom"/>
</dbReference>
<dbReference type="InterPro" id="IPR006085">
    <property type="entry name" value="XPG_DNA_repair_N"/>
</dbReference>
<sequence>MGIKGLWKILEEAAENHSLRTISIKDGFEARKERFLRVGVDVSIWIQQLQQVFLKGHAQAGENPELRSFFYRLAMLSERPIHVIFVIDGPLRPHLKRAKQVKTAPHWLTEGMQRFVHAFGFAWLEAAGEAEAELAEMNKSGIIDIVLTEDSDALVFGAITVARNPSYKRTDADIIAIYRTSSILQEQRLSRGDLLLFALLLGSDYDPSGLPRCGPTVALGLVRYGLGRSLFAALSSMSDNDLSDFLPRWRAQLRDKLKTDPSNLIGRRCPSLAASVPNTFPDTSVARLFLSPALLSPDRYADLTTPRLMDISRLGELCELYFTWGSGAEIRKSFRTTLWPGEATRMLILEGLHNSGLYGQVPQMLQVNVTSVDEPAAKGYTLCHAVLTDNGFAAAATHSLRGLRAYRAGARLSEDVALAESLKPLKVKIPALIVERARPLLVNPDYNTLGYQSIHTIATISVHVFLGNPAQLVTAISNAIVGPICAPFA</sequence>
<dbReference type="InterPro" id="IPR036279">
    <property type="entry name" value="5-3_exonuclease_C_sf"/>
</dbReference>
<dbReference type="GO" id="GO:0006281">
    <property type="term" value="P:DNA repair"/>
    <property type="evidence" value="ECO:0007669"/>
    <property type="project" value="UniProtKB-ARBA"/>
</dbReference>
<dbReference type="SUPFAM" id="SSF88723">
    <property type="entry name" value="PIN domain-like"/>
    <property type="match status" value="1"/>
</dbReference>
<dbReference type="SUPFAM" id="SSF47807">
    <property type="entry name" value="5' to 3' exonuclease, C-terminal subdomain"/>
    <property type="match status" value="1"/>
</dbReference>
<accession>A0AAD7TGU7</accession>
<dbReference type="SMART" id="SM00484">
    <property type="entry name" value="XPGI"/>
    <property type="match status" value="1"/>
</dbReference>
<evidence type="ECO:0000259" key="4">
    <source>
        <dbReference type="SMART" id="SM00485"/>
    </source>
</evidence>
<dbReference type="Proteomes" id="UP001215151">
    <property type="component" value="Unassembled WGS sequence"/>
</dbReference>
<protein>
    <recommendedName>
        <fullName evidence="7">XPG-I domain-containing protein</fullName>
    </recommendedName>
</protein>
<evidence type="ECO:0000256" key="2">
    <source>
        <dbReference type="ARBA" id="ARBA00022801"/>
    </source>
</evidence>
<gene>
    <name evidence="5" type="ORF">ONZ51_g13284</name>
</gene>
<name>A0AAD7TGU7_9APHY</name>
<evidence type="ECO:0008006" key="7">
    <source>
        <dbReference type="Google" id="ProtNLM"/>
    </source>
</evidence>
<dbReference type="Gene3D" id="1.10.150.20">
    <property type="entry name" value="5' to 3' exonuclease, C-terminal subdomain"/>
    <property type="match status" value="1"/>
</dbReference>
<keyword evidence="2" id="KW-0378">Hydrolase</keyword>
<evidence type="ECO:0000256" key="1">
    <source>
        <dbReference type="ARBA" id="ARBA00022722"/>
    </source>
</evidence>
<feature type="domain" description="XPG-I" evidence="3">
    <location>
        <begin position="117"/>
        <end position="189"/>
    </location>
</feature>
<dbReference type="PRINTS" id="PR00853">
    <property type="entry name" value="XPGRADSUPER"/>
</dbReference>
<evidence type="ECO:0000259" key="3">
    <source>
        <dbReference type="SMART" id="SM00484"/>
    </source>
</evidence>
<dbReference type="SMART" id="SM00485">
    <property type="entry name" value="XPGN"/>
    <property type="match status" value="1"/>
</dbReference>
<dbReference type="EMBL" id="JAPEVG010001087">
    <property type="protein sequence ID" value="KAJ8453999.1"/>
    <property type="molecule type" value="Genomic_DNA"/>
</dbReference>
<dbReference type="CDD" id="cd09870">
    <property type="entry name" value="PIN_YEN1"/>
    <property type="match status" value="1"/>
</dbReference>
<keyword evidence="6" id="KW-1185">Reference proteome</keyword>
<dbReference type="Pfam" id="PF00752">
    <property type="entry name" value="XPG_N"/>
    <property type="match status" value="1"/>
</dbReference>
<dbReference type="Gene3D" id="3.40.50.1010">
    <property type="entry name" value="5'-nuclease"/>
    <property type="match status" value="2"/>
</dbReference>
<proteinExistence type="predicted"/>
<dbReference type="PANTHER" id="PTHR11081:SF75">
    <property type="entry name" value="ENDONUCLEASE, PUTATIVE (AFU_ORTHOLOGUE AFUA_3G13260)-RELATED"/>
    <property type="match status" value="1"/>
</dbReference>
<reference evidence="5" key="1">
    <citation type="submission" date="2022-11" db="EMBL/GenBank/DDBJ databases">
        <title>Genome Sequence of Cubamyces cubensis.</title>
        <authorList>
            <person name="Buettner E."/>
        </authorList>
    </citation>
    <scope>NUCLEOTIDE SEQUENCE</scope>
    <source>
        <strain evidence="5">MPL-01</strain>
    </source>
</reference>
<dbReference type="InterPro" id="IPR029060">
    <property type="entry name" value="PIN-like_dom_sf"/>
</dbReference>
<evidence type="ECO:0000313" key="6">
    <source>
        <dbReference type="Proteomes" id="UP001215151"/>
    </source>
</evidence>
<organism evidence="5 6">
    <name type="scientific">Trametes cubensis</name>
    <dbReference type="NCBI Taxonomy" id="1111947"/>
    <lineage>
        <taxon>Eukaryota</taxon>
        <taxon>Fungi</taxon>
        <taxon>Dikarya</taxon>
        <taxon>Basidiomycota</taxon>
        <taxon>Agaricomycotina</taxon>
        <taxon>Agaricomycetes</taxon>
        <taxon>Polyporales</taxon>
        <taxon>Polyporaceae</taxon>
        <taxon>Trametes</taxon>
    </lineage>
</organism>
<keyword evidence="1" id="KW-0540">Nuclease</keyword>